<dbReference type="EMBL" id="QURR01000011">
    <property type="protein sequence ID" value="RGE45169.1"/>
    <property type="molecule type" value="Genomic_DNA"/>
</dbReference>
<name>A0A373FP93_COMTE</name>
<accession>A0A373FP93</accession>
<evidence type="ECO:0000256" key="1">
    <source>
        <dbReference type="SAM" id="MobiDB-lite"/>
    </source>
</evidence>
<evidence type="ECO:0000313" key="3">
    <source>
        <dbReference type="Proteomes" id="UP000261948"/>
    </source>
</evidence>
<feature type="region of interest" description="Disordered" evidence="1">
    <location>
        <begin position="171"/>
        <end position="193"/>
    </location>
</feature>
<organism evidence="2 3">
    <name type="scientific">Comamonas testosteroni</name>
    <name type="common">Pseudomonas testosteroni</name>
    <dbReference type="NCBI Taxonomy" id="285"/>
    <lineage>
        <taxon>Bacteria</taxon>
        <taxon>Pseudomonadati</taxon>
        <taxon>Pseudomonadota</taxon>
        <taxon>Betaproteobacteria</taxon>
        <taxon>Burkholderiales</taxon>
        <taxon>Comamonadaceae</taxon>
        <taxon>Comamonas</taxon>
    </lineage>
</organism>
<keyword evidence="3" id="KW-1185">Reference proteome</keyword>
<dbReference type="AlphaFoldDB" id="A0A373FP93"/>
<dbReference type="Proteomes" id="UP000261948">
    <property type="component" value="Unassembled WGS sequence"/>
</dbReference>
<reference evidence="2 3" key="1">
    <citation type="submission" date="2018-08" db="EMBL/GenBank/DDBJ databases">
        <title>Comamonas testosteroni strain SWCO2.</title>
        <authorList>
            <person name="Jiang N."/>
            <person name="Zhang X.Z."/>
        </authorList>
    </citation>
    <scope>NUCLEOTIDE SEQUENCE [LARGE SCALE GENOMIC DNA]</scope>
    <source>
        <strain evidence="2 3">SWCO2</strain>
    </source>
</reference>
<feature type="region of interest" description="Disordered" evidence="1">
    <location>
        <begin position="65"/>
        <end position="95"/>
    </location>
</feature>
<comment type="caution">
    <text evidence="2">The sequence shown here is derived from an EMBL/GenBank/DDBJ whole genome shotgun (WGS) entry which is preliminary data.</text>
</comment>
<sequence>MIDLTTLRPVLKGEKIPAPVKKSANLPGFAQILGASVSRDIGDAPPKATIAPAKSVQSIAGTIPESTHAQASGGKPIRHAFNTPKQPASALPAASRDNPVTYASLQAAIDAALGKQRDEAKAAAFNAGRSAFARIHKSTAPDAHSGTGNAHALRNFGGRMAAAILGGTARKDEGHSLPHNTGFRAVSGASLKG</sequence>
<proteinExistence type="predicted"/>
<gene>
    <name evidence="2" type="ORF">DZC30_11075</name>
</gene>
<protein>
    <submittedName>
        <fullName evidence="2">Uncharacterized protein</fullName>
    </submittedName>
</protein>
<evidence type="ECO:0000313" key="2">
    <source>
        <dbReference type="EMBL" id="RGE45169.1"/>
    </source>
</evidence>